<dbReference type="Gene3D" id="3.90.550.10">
    <property type="entry name" value="Spore Coat Polysaccharide Biosynthesis Protein SpsA, Chain A"/>
    <property type="match status" value="1"/>
</dbReference>
<reference evidence="2" key="1">
    <citation type="journal article" date="2020" name="Nature">
        <title>Giant virus diversity and host interactions through global metagenomics.</title>
        <authorList>
            <person name="Schulz F."/>
            <person name="Roux S."/>
            <person name="Paez-Espino D."/>
            <person name="Jungbluth S."/>
            <person name="Walsh D.A."/>
            <person name="Denef V.J."/>
            <person name="McMahon K.D."/>
            <person name="Konstantinidis K.T."/>
            <person name="Eloe-Fadrosh E.A."/>
            <person name="Kyrpides N.C."/>
            <person name="Woyke T."/>
        </authorList>
    </citation>
    <scope>NUCLEOTIDE SEQUENCE</scope>
    <source>
        <strain evidence="2">GVMAG-M-3300023184-178</strain>
    </source>
</reference>
<evidence type="ECO:0000313" key="2">
    <source>
        <dbReference type="EMBL" id="QHT84821.1"/>
    </source>
</evidence>
<proteinExistence type="predicted"/>
<dbReference type="InterPro" id="IPR001173">
    <property type="entry name" value="Glyco_trans_2-like"/>
</dbReference>
<dbReference type="SUPFAM" id="SSF53448">
    <property type="entry name" value="Nucleotide-diphospho-sugar transferases"/>
    <property type="match status" value="1"/>
</dbReference>
<protein>
    <recommendedName>
        <fullName evidence="1">Glycosyltransferase 2-like domain-containing protein</fullName>
    </recommendedName>
</protein>
<organism evidence="2">
    <name type="scientific">viral metagenome</name>
    <dbReference type="NCBI Taxonomy" id="1070528"/>
    <lineage>
        <taxon>unclassified sequences</taxon>
        <taxon>metagenomes</taxon>
        <taxon>organismal metagenomes</taxon>
    </lineage>
</organism>
<accession>A0A6C0HVR9</accession>
<dbReference type="Pfam" id="PF00535">
    <property type="entry name" value="Glycos_transf_2"/>
    <property type="match status" value="1"/>
</dbReference>
<dbReference type="InterPro" id="IPR029044">
    <property type="entry name" value="Nucleotide-diphossugar_trans"/>
</dbReference>
<sequence length="250" mass="28464">MPPSPPVSLITISQLKRSACLLNLYELIKLQKYKNIIEWIIVEGSPLQEDAHKNKEKVEKLINSQSESMKIIYVEYSGPNKLSDLRNIGNNKCIGDIIVCMDDDDYYPPERVSHAVARLVASSKLIAGCSDIYMYEYLLKKLYKFNKFSENHSTNNSMAFKKEYLKTHSHQAGLSSGEEASFTNGFSEPMVQLSAHKCIILSSHDGNTYNKRELCVSSSAGKNKFLREIVDKSVEDYIPIDIFERMKTLF</sequence>
<name>A0A6C0HVR9_9ZZZZ</name>
<dbReference type="AlphaFoldDB" id="A0A6C0HVR9"/>
<dbReference type="EMBL" id="MN740028">
    <property type="protein sequence ID" value="QHT84821.1"/>
    <property type="molecule type" value="Genomic_DNA"/>
</dbReference>
<feature type="domain" description="Glycosyltransferase 2-like" evidence="1">
    <location>
        <begin position="21"/>
        <end position="158"/>
    </location>
</feature>
<evidence type="ECO:0000259" key="1">
    <source>
        <dbReference type="Pfam" id="PF00535"/>
    </source>
</evidence>
<dbReference type="CDD" id="cd00761">
    <property type="entry name" value="Glyco_tranf_GTA_type"/>
    <property type="match status" value="1"/>
</dbReference>